<proteinExistence type="inferred from homology"/>
<dbReference type="Proteomes" id="UP000676996">
    <property type="component" value="Unassembled WGS sequence"/>
</dbReference>
<evidence type="ECO:0000256" key="1">
    <source>
        <dbReference type="ARBA" id="ARBA00012417"/>
    </source>
</evidence>
<dbReference type="InterPro" id="IPR027417">
    <property type="entry name" value="P-loop_NTPase"/>
</dbReference>
<dbReference type="Gene3D" id="1.20.272.10">
    <property type="match status" value="1"/>
</dbReference>
<evidence type="ECO:0000256" key="7">
    <source>
        <dbReference type="ARBA" id="ARBA00049244"/>
    </source>
</evidence>
<evidence type="ECO:0000256" key="2">
    <source>
        <dbReference type="ARBA" id="ARBA00022679"/>
    </source>
</evidence>
<keyword evidence="9" id="KW-1185">Reference proteome</keyword>
<evidence type="ECO:0000256" key="4">
    <source>
        <dbReference type="ARBA" id="ARBA00022705"/>
    </source>
</evidence>
<organism evidence="8 9">
    <name type="scientific">Stakelama marina</name>
    <dbReference type="NCBI Taxonomy" id="2826939"/>
    <lineage>
        <taxon>Bacteria</taxon>
        <taxon>Pseudomonadati</taxon>
        <taxon>Pseudomonadota</taxon>
        <taxon>Alphaproteobacteria</taxon>
        <taxon>Sphingomonadales</taxon>
        <taxon>Sphingomonadaceae</taxon>
        <taxon>Stakelama</taxon>
    </lineage>
</organism>
<dbReference type="SUPFAM" id="SSF52540">
    <property type="entry name" value="P-loop containing nucleoside triphosphate hydrolases"/>
    <property type="match status" value="1"/>
</dbReference>
<evidence type="ECO:0000256" key="6">
    <source>
        <dbReference type="ARBA" id="ARBA00034754"/>
    </source>
</evidence>
<dbReference type="GO" id="GO:0003677">
    <property type="term" value="F:DNA binding"/>
    <property type="evidence" value="ECO:0007669"/>
    <property type="project" value="InterPro"/>
</dbReference>
<keyword evidence="5" id="KW-0239">DNA-directed DNA polymerase</keyword>
<comment type="caution">
    <text evidence="8">The sequence shown here is derived from an EMBL/GenBank/DDBJ whole genome shotgun (WGS) entry which is preliminary data.</text>
</comment>
<dbReference type="PANTHER" id="PTHR34388">
    <property type="entry name" value="DNA POLYMERASE III SUBUNIT DELTA"/>
    <property type="match status" value="1"/>
</dbReference>
<evidence type="ECO:0000256" key="5">
    <source>
        <dbReference type="ARBA" id="ARBA00022932"/>
    </source>
</evidence>
<comment type="similarity">
    <text evidence="6">Belongs to the DNA polymerase HolA subunit family.</text>
</comment>
<evidence type="ECO:0000256" key="3">
    <source>
        <dbReference type="ARBA" id="ARBA00022695"/>
    </source>
</evidence>
<dbReference type="GO" id="GO:0009360">
    <property type="term" value="C:DNA polymerase III complex"/>
    <property type="evidence" value="ECO:0007669"/>
    <property type="project" value="TreeGrafter"/>
</dbReference>
<dbReference type="GO" id="GO:0003887">
    <property type="term" value="F:DNA-directed DNA polymerase activity"/>
    <property type="evidence" value="ECO:0007669"/>
    <property type="project" value="UniProtKB-KW"/>
</dbReference>
<dbReference type="PANTHER" id="PTHR34388:SF1">
    <property type="entry name" value="DNA POLYMERASE III SUBUNIT DELTA"/>
    <property type="match status" value="1"/>
</dbReference>
<keyword evidence="4" id="KW-0235">DNA replication</keyword>
<dbReference type="GO" id="GO:0006261">
    <property type="term" value="P:DNA-templated DNA replication"/>
    <property type="evidence" value="ECO:0007669"/>
    <property type="project" value="TreeGrafter"/>
</dbReference>
<accession>A0A8T4ILF9</accession>
<dbReference type="EC" id="2.7.7.7" evidence="1"/>
<dbReference type="InterPro" id="IPR008921">
    <property type="entry name" value="DNA_pol3_clamp-load_cplx_C"/>
</dbReference>
<evidence type="ECO:0000313" key="9">
    <source>
        <dbReference type="Proteomes" id="UP000676996"/>
    </source>
</evidence>
<evidence type="ECO:0000313" key="8">
    <source>
        <dbReference type="EMBL" id="MBR0552996.1"/>
    </source>
</evidence>
<sequence>MKVSAGQINGQIDRLASDVRLYLFHGPDEAGAQALAERLARAVGPDAERIDIEPAALRSNPGLLADEAASISLFGGSRFIRVSGAGEEVLAACSTLLDAPQAGNPVVVIAPGVKTSGKLVKAAIAAPGAVSFGCYVPEGAEASRIAAAMARDTGLRLTGDAPARLWEATGGDRAILAREIEKLAMFLDAAPDRPRDADGATLDAIGANLESVEMFGAIDAIIGGNAAEAGSELTALDEAGISAIPLLRQLARRMLTLATLRAEVDAGDSIDEVIARHRIFFREKAATSRALRKWNSRQIAHAIDRIREAERATMANSTLDNLLAEQMGVAMARAASRSGQTRR</sequence>
<name>A0A8T4ILF9_9SPHN</name>
<dbReference type="NCBIfam" id="TIGR01128">
    <property type="entry name" value="holA"/>
    <property type="match status" value="1"/>
</dbReference>
<reference evidence="8" key="1">
    <citation type="submission" date="2021-04" db="EMBL/GenBank/DDBJ databases">
        <title>Ouciella asimina sp. nov., isolated from the surface seawater in the hydrothermal field of Okinawa Trough.</title>
        <authorList>
            <person name="Shuang W."/>
        </authorList>
    </citation>
    <scope>NUCLEOTIDE SEQUENCE</scope>
    <source>
        <strain evidence="8">LXI357</strain>
    </source>
</reference>
<comment type="catalytic activity">
    <reaction evidence="7">
        <text>DNA(n) + a 2'-deoxyribonucleoside 5'-triphosphate = DNA(n+1) + diphosphate</text>
        <dbReference type="Rhea" id="RHEA:22508"/>
        <dbReference type="Rhea" id="RHEA-COMP:17339"/>
        <dbReference type="Rhea" id="RHEA-COMP:17340"/>
        <dbReference type="ChEBI" id="CHEBI:33019"/>
        <dbReference type="ChEBI" id="CHEBI:61560"/>
        <dbReference type="ChEBI" id="CHEBI:173112"/>
        <dbReference type="EC" id="2.7.7.7"/>
    </reaction>
</comment>
<protein>
    <recommendedName>
        <fullName evidence="1">DNA-directed DNA polymerase</fullName>
        <ecNumber evidence="1">2.7.7.7</ecNumber>
    </recommendedName>
</protein>
<keyword evidence="3 8" id="KW-0548">Nucleotidyltransferase</keyword>
<dbReference type="SUPFAM" id="SSF48019">
    <property type="entry name" value="post-AAA+ oligomerization domain-like"/>
    <property type="match status" value="1"/>
</dbReference>
<dbReference type="InterPro" id="IPR005790">
    <property type="entry name" value="DNA_polIII_delta"/>
</dbReference>
<gene>
    <name evidence="8" type="primary">holA</name>
    <name evidence="8" type="ORF">J7S20_10800</name>
</gene>
<dbReference type="Gene3D" id="1.10.8.60">
    <property type="match status" value="1"/>
</dbReference>
<dbReference type="RefSeq" id="WP_284054250.1">
    <property type="nucleotide sequence ID" value="NZ_JAGRQC010000003.1"/>
</dbReference>
<keyword evidence="2 8" id="KW-0808">Transferase</keyword>
<dbReference type="AlphaFoldDB" id="A0A8T4ILF9"/>
<dbReference type="EMBL" id="JAGRQC010000003">
    <property type="protein sequence ID" value="MBR0552996.1"/>
    <property type="molecule type" value="Genomic_DNA"/>
</dbReference>